<dbReference type="RefSeq" id="XP_022830179.1">
    <property type="nucleotide sequence ID" value="XM_022974411.1"/>
</dbReference>
<evidence type="ECO:0000313" key="2">
    <source>
        <dbReference type="RefSeq" id="XP_022830179.1"/>
    </source>
</evidence>
<dbReference type="GeneID" id="111359002"/>
<organism evidence="1 2">
    <name type="scientific">Spodoptera litura</name>
    <name type="common">Asian cotton leafworm</name>
    <dbReference type="NCBI Taxonomy" id="69820"/>
    <lineage>
        <taxon>Eukaryota</taxon>
        <taxon>Metazoa</taxon>
        <taxon>Ecdysozoa</taxon>
        <taxon>Arthropoda</taxon>
        <taxon>Hexapoda</taxon>
        <taxon>Insecta</taxon>
        <taxon>Pterygota</taxon>
        <taxon>Neoptera</taxon>
        <taxon>Endopterygota</taxon>
        <taxon>Lepidoptera</taxon>
        <taxon>Glossata</taxon>
        <taxon>Ditrysia</taxon>
        <taxon>Noctuoidea</taxon>
        <taxon>Noctuidae</taxon>
        <taxon>Amphipyrinae</taxon>
        <taxon>Spodoptera</taxon>
    </lineage>
</organism>
<dbReference type="PANTHER" id="PTHR47018">
    <property type="entry name" value="CXC DOMAIN-CONTAINING PROTEIN-RELATED"/>
    <property type="match status" value="1"/>
</dbReference>
<dbReference type="AlphaFoldDB" id="A0A9J7EKV2"/>
<dbReference type="Proteomes" id="UP000301870">
    <property type="component" value="Chromosome 28"/>
</dbReference>
<dbReference type="OrthoDB" id="8060926at2759"/>
<keyword evidence="1" id="KW-1185">Reference proteome</keyword>
<sequence length="494" mass="56313">MAKKCFLCGSDGEIIDFNDETFKNCVLKLAFRKKKHFKYNFVELPSASLQFVGYHTTCYKKVTVLNKKYNEEFLNFSVEYTEHNNVSTTEEKSKQLNPSVDSCATVAENETSNVEDLAQTSGDSDTEQSTSTASTSSRIICLFCDHSQKRCGKKLVNLTVPNDDKVPLQIKNIAQNFGDSVILSKLQHQTIAYHLPCYAVYQSKNKRSTEESTHSNYSKYRQLHQFAFQSISNLIETEIIENNKVMYLAQLFLRYQALLLEFGNHEIDFDDIQDYRCETLQKKLMKKFQDRITIEASMGIRNKKIVYKTDMDVSVMANNFKLLETRNDYEFENVAYYLRSCIKNIDARPLSRNITADDVIRGECDIPKQLIDFIRNLIEGPNFSDEDSNGLKVKITSICSDIIYAVTKGACKPSKSLSLGLAVKSLTNSRQVITILNRYGHTIGYNLAEELETEMTYTSIQDNKVIPKGITAANGHSTHVAFDNFDESIYDESI</sequence>
<reference evidence="2" key="1">
    <citation type="submission" date="2025-08" db="UniProtKB">
        <authorList>
            <consortium name="RefSeq"/>
        </authorList>
    </citation>
    <scope>IDENTIFICATION</scope>
    <source>
        <strain evidence="2">Ishihara</strain>
        <tissue evidence="2">Whole body</tissue>
    </source>
</reference>
<proteinExistence type="predicted"/>
<accession>A0A9J7EKV2</accession>
<name>A0A9J7EKV2_SPOLT</name>
<evidence type="ECO:0000313" key="1">
    <source>
        <dbReference type="Proteomes" id="UP000301870"/>
    </source>
</evidence>
<protein>
    <submittedName>
        <fullName evidence="2">Uncharacterized protein LOC111359002 isoform X1</fullName>
    </submittedName>
</protein>
<dbReference type="KEGG" id="sliu:111359002"/>
<dbReference type="PANTHER" id="PTHR47018:SF4">
    <property type="match status" value="1"/>
</dbReference>
<gene>
    <name evidence="2" type="primary">LOC111359002</name>
</gene>